<proteinExistence type="predicted"/>
<dbReference type="AlphaFoldDB" id="A0A4R4XVA0"/>
<reference evidence="2 3" key="1">
    <citation type="submission" date="2019-03" db="EMBL/GenBank/DDBJ databases">
        <title>Draft genome sequences of novel Actinobacteria.</title>
        <authorList>
            <person name="Sahin N."/>
            <person name="Ay H."/>
            <person name="Saygin H."/>
        </authorList>
    </citation>
    <scope>NUCLEOTIDE SEQUENCE [LARGE SCALE GENOMIC DNA]</scope>
    <source>
        <strain evidence="2 3">CH32</strain>
    </source>
</reference>
<feature type="signal peptide" evidence="1">
    <location>
        <begin position="1"/>
        <end position="27"/>
    </location>
</feature>
<feature type="chain" id="PRO_5020592451" evidence="1">
    <location>
        <begin position="28"/>
        <end position="39"/>
    </location>
</feature>
<keyword evidence="3" id="KW-1185">Reference proteome</keyword>
<evidence type="ECO:0000313" key="2">
    <source>
        <dbReference type="EMBL" id="TDD35571.1"/>
    </source>
</evidence>
<gene>
    <name evidence="2" type="ORF">E1286_39305</name>
</gene>
<name>A0A4R4XVA0_9ACTN</name>
<dbReference type="EMBL" id="SMKQ01000214">
    <property type="protein sequence ID" value="TDD35571.1"/>
    <property type="molecule type" value="Genomic_DNA"/>
</dbReference>
<feature type="non-terminal residue" evidence="2">
    <location>
        <position position="39"/>
    </location>
</feature>
<sequence>MKISARVATVLAAGALTPLALSAPALAAPPPAYAPAPAY</sequence>
<dbReference type="Proteomes" id="UP000295302">
    <property type="component" value="Unassembled WGS sequence"/>
</dbReference>
<evidence type="ECO:0000313" key="3">
    <source>
        <dbReference type="Proteomes" id="UP000295302"/>
    </source>
</evidence>
<accession>A0A4R4XVA0</accession>
<protein>
    <submittedName>
        <fullName evidence="2">BA14K family protein</fullName>
    </submittedName>
</protein>
<comment type="caution">
    <text evidence="2">The sequence shown here is derived from an EMBL/GenBank/DDBJ whole genome shotgun (WGS) entry which is preliminary data.</text>
</comment>
<keyword evidence="1" id="KW-0732">Signal</keyword>
<evidence type="ECO:0000256" key="1">
    <source>
        <dbReference type="SAM" id="SignalP"/>
    </source>
</evidence>
<organism evidence="2 3">
    <name type="scientific">Nonomuraea terrae</name>
    <dbReference type="NCBI Taxonomy" id="2530383"/>
    <lineage>
        <taxon>Bacteria</taxon>
        <taxon>Bacillati</taxon>
        <taxon>Actinomycetota</taxon>
        <taxon>Actinomycetes</taxon>
        <taxon>Streptosporangiales</taxon>
        <taxon>Streptosporangiaceae</taxon>
        <taxon>Nonomuraea</taxon>
    </lineage>
</organism>